<dbReference type="Proteomes" id="UP000054047">
    <property type="component" value="Unassembled WGS sequence"/>
</dbReference>
<name>A0A0C2FG96_9BILA</name>
<organism evidence="1 2">
    <name type="scientific">Ancylostoma duodenale</name>
    <dbReference type="NCBI Taxonomy" id="51022"/>
    <lineage>
        <taxon>Eukaryota</taxon>
        <taxon>Metazoa</taxon>
        <taxon>Ecdysozoa</taxon>
        <taxon>Nematoda</taxon>
        <taxon>Chromadorea</taxon>
        <taxon>Rhabditida</taxon>
        <taxon>Rhabditina</taxon>
        <taxon>Rhabditomorpha</taxon>
        <taxon>Strongyloidea</taxon>
        <taxon>Ancylostomatidae</taxon>
        <taxon>Ancylostomatinae</taxon>
        <taxon>Ancylostoma</taxon>
    </lineage>
</organism>
<protein>
    <submittedName>
        <fullName evidence="1">Uncharacterized protein</fullName>
    </submittedName>
</protein>
<proteinExistence type="predicted"/>
<evidence type="ECO:0000313" key="1">
    <source>
        <dbReference type="EMBL" id="KIH43971.1"/>
    </source>
</evidence>
<dbReference type="EMBL" id="KN781330">
    <property type="protein sequence ID" value="KIH43971.1"/>
    <property type="molecule type" value="Genomic_DNA"/>
</dbReference>
<evidence type="ECO:0000313" key="2">
    <source>
        <dbReference type="Proteomes" id="UP000054047"/>
    </source>
</evidence>
<gene>
    <name evidence="1" type="ORF">ANCDUO_26016</name>
</gene>
<feature type="non-terminal residue" evidence="1">
    <location>
        <position position="65"/>
    </location>
</feature>
<sequence length="65" mass="7583">MNRGEEQRGCRVLPKHIEGSAADLVTPEAIKEMKEMRDTIDWQKIRDEERRLKHDVMAHNHAFGA</sequence>
<dbReference type="AlphaFoldDB" id="A0A0C2FG96"/>
<accession>A0A0C2FG96</accession>
<dbReference type="OrthoDB" id="406045at2759"/>
<keyword evidence="2" id="KW-1185">Reference proteome</keyword>
<dbReference type="Gene3D" id="1.10.275.60">
    <property type="match status" value="1"/>
</dbReference>
<reference evidence="1 2" key="1">
    <citation type="submission" date="2013-12" db="EMBL/GenBank/DDBJ databases">
        <title>Draft genome of the parsitic nematode Ancylostoma duodenale.</title>
        <authorList>
            <person name="Mitreva M."/>
        </authorList>
    </citation>
    <scope>NUCLEOTIDE SEQUENCE [LARGE SCALE GENOMIC DNA]</scope>
    <source>
        <strain evidence="1 2">Zhejiang</strain>
    </source>
</reference>